<dbReference type="PANTHER" id="PTHR30041">
    <property type="entry name" value="ARSENATE REDUCTASE"/>
    <property type="match status" value="1"/>
</dbReference>
<reference evidence="2 3" key="1">
    <citation type="submission" date="2018-08" db="EMBL/GenBank/DDBJ databases">
        <title>Meiothermus terrae DSM 26712 genome sequencing project.</title>
        <authorList>
            <person name="Da Costa M.S."/>
            <person name="Albuquerque L."/>
            <person name="Raposo P."/>
            <person name="Froufe H.J.C."/>
            <person name="Barroso C.S."/>
            <person name="Egas C."/>
        </authorList>
    </citation>
    <scope>NUCLEOTIDE SEQUENCE [LARGE SCALE GENOMIC DNA]</scope>
    <source>
        <strain evidence="2 3">DSM 26712</strain>
    </source>
</reference>
<dbReference type="Pfam" id="PF03960">
    <property type="entry name" value="ArsC"/>
    <property type="match status" value="1"/>
</dbReference>
<name>A0A399ERE1_9DEIN</name>
<evidence type="ECO:0000256" key="1">
    <source>
        <dbReference type="PROSITE-ProRule" id="PRU01282"/>
    </source>
</evidence>
<accession>A0A399ERE1</accession>
<dbReference type="Gene3D" id="3.40.30.10">
    <property type="entry name" value="Glutaredoxin"/>
    <property type="match status" value="1"/>
</dbReference>
<dbReference type="SUPFAM" id="SSF52833">
    <property type="entry name" value="Thioredoxin-like"/>
    <property type="match status" value="1"/>
</dbReference>
<comment type="similarity">
    <text evidence="1">Belongs to the ArsC family.</text>
</comment>
<protein>
    <submittedName>
        <fullName evidence="2">Regulatory protein Spx</fullName>
    </submittedName>
</protein>
<gene>
    <name evidence="2" type="primary">spxA</name>
    <name evidence="2" type="ORF">Mterra_01656</name>
</gene>
<comment type="caution">
    <text evidence="2">The sequence shown here is derived from an EMBL/GenBank/DDBJ whole genome shotgun (WGS) entry which is preliminary data.</text>
</comment>
<dbReference type="AlphaFoldDB" id="A0A399ERE1"/>
<evidence type="ECO:0000313" key="2">
    <source>
        <dbReference type="EMBL" id="RIH85609.1"/>
    </source>
</evidence>
<dbReference type="InterPro" id="IPR036249">
    <property type="entry name" value="Thioredoxin-like_sf"/>
</dbReference>
<dbReference type="Proteomes" id="UP000265715">
    <property type="component" value="Unassembled WGS sequence"/>
</dbReference>
<dbReference type="PANTHER" id="PTHR30041:SF8">
    <property type="entry name" value="PROTEIN YFFB"/>
    <property type="match status" value="1"/>
</dbReference>
<evidence type="ECO:0000313" key="3">
    <source>
        <dbReference type="Proteomes" id="UP000265715"/>
    </source>
</evidence>
<organism evidence="2 3">
    <name type="scientific">Calidithermus terrae</name>
    <dbReference type="NCBI Taxonomy" id="1408545"/>
    <lineage>
        <taxon>Bacteria</taxon>
        <taxon>Thermotogati</taxon>
        <taxon>Deinococcota</taxon>
        <taxon>Deinococci</taxon>
        <taxon>Thermales</taxon>
        <taxon>Thermaceae</taxon>
        <taxon>Calidithermus</taxon>
    </lineage>
</organism>
<sequence length="109" mass="12403">MKGSSATRAAERFFKERRVKVHFVDLSQRPMSKGEIGRFVQEFGLEALIDTQTKAYRDSHLEYLRVTEEGLLEKIAAEPRLLKLPPVRSGNLLSVGQAEAEWKKWVSGT</sequence>
<dbReference type="OrthoDB" id="9803749at2"/>
<proteinExistence type="inferred from homology"/>
<dbReference type="PROSITE" id="PS51353">
    <property type="entry name" value="ARSC"/>
    <property type="match status" value="1"/>
</dbReference>
<dbReference type="RefSeq" id="WP_119314783.1">
    <property type="nucleotide sequence ID" value="NZ_QXDL01000056.1"/>
</dbReference>
<dbReference type="InterPro" id="IPR006660">
    <property type="entry name" value="Arsenate_reductase-like"/>
</dbReference>
<dbReference type="EMBL" id="QXDL01000056">
    <property type="protein sequence ID" value="RIH85609.1"/>
    <property type="molecule type" value="Genomic_DNA"/>
</dbReference>
<keyword evidence="3" id="KW-1185">Reference proteome</keyword>